<evidence type="ECO:0000256" key="4">
    <source>
        <dbReference type="ARBA" id="ARBA00023136"/>
    </source>
</evidence>
<dbReference type="CDD" id="cd17393">
    <property type="entry name" value="MFS_MosC_like"/>
    <property type="match status" value="1"/>
</dbReference>
<feature type="transmembrane region" description="Helical" evidence="5">
    <location>
        <begin position="330"/>
        <end position="353"/>
    </location>
</feature>
<dbReference type="EMBL" id="JAZGQK010000007">
    <property type="protein sequence ID" value="MEE6258749.1"/>
    <property type="molecule type" value="Genomic_DNA"/>
</dbReference>
<comment type="caution">
    <text evidence="7">The sequence shown here is derived from an EMBL/GenBank/DDBJ whole genome shotgun (WGS) entry which is preliminary data.</text>
</comment>
<comment type="subcellular location">
    <subcellularLocation>
        <location evidence="1">Cell membrane</location>
        <topology evidence="1">Multi-pass membrane protein</topology>
    </subcellularLocation>
</comment>
<protein>
    <submittedName>
        <fullName evidence="7">MFS transporter</fullName>
    </submittedName>
</protein>
<accession>A0ABU7RQH4</accession>
<dbReference type="Proteomes" id="UP001332243">
    <property type="component" value="Unassembled WGS sequence"/>
</dbReference>
<evidence type="ECO:0000313" key="8">
    <source>
        <dbReference type="Proteomes" id="UP001332243"/>
    </source>
</evidence>
<keyword evidence="8" id="KW-1185">Reference proteome</keyword>
<feature type="domain" description="Major facilitator superfamily (MFS) profile" evidence="6">
    <location>
        <begin position="20"/>
        <end position="416"/>
    </location>
</feature>
<dbReference type="PANTHER" id="PTHR23514">
    <property type="entry name" value="BYPASS OF STOP CODON PROTEIN 6"/>
    <property type="match status" value="1"/>
</dbReference>
<dbReference type="SUPFAM" id="SSF103473">
    <property type="entry name" value="MFS general substrate transporter"/>
    <property type="match status" value="1"/>
</dbReference>
<keyword evidence="3 5" id="KW-1133">Transmembrane helix</keyword>
<dbReference type="InterPro" id="IPR036259">
    <property type="entry name" value="MFS_trans_sf"/>
</dbReference>
<evidence type="ECO:0000256" key="2">
    <source>
        <dbReference type="ARBA" id="ARBA00022692"/>
    </source>
</evidence>
<feature type="transmembrane region" description="Helical" evidence="5">
    <location>
        <begin position="62"/>
        <end position="81"/>
    </location>
</feature>
<dbReference type="PROSITE" id="PS50850">
    <property type="entry name" value="MFS"/>
    <property type="match status" value="1"/>
</dbReference>
<sequence length="417" mass="41884">MPPAPAAPTASAPTAPPPRVVAARTGVAFVFALNGFAVASWFARIPAARESLGLSAGRLGLLLLALSFGAILAMVTAGSVVHRLGSRRATAGSTVLVAAGLVMLGAGVGVWSSVPLTAIGLATLGYGSGLGDVGMNVEAALVERRLRRTVMPRFHAAWSLGTVSGAGLGAGGAHVNLPLVVHLTLVAGIVLAGTLVGVRYFLTADHEPTAADHDGGDDPATGSVPARGSGVLRAWREPRTLLLGLFVLVMAFTEGTAMDWIAVAFIDGHGFGEAAGAAVFGVFVAAMTVGRTVGTVALDRWGRVPVLLGTVGFAVLGVLVAVLVPVGPLALAGVALWGLGASLGFPVGMSAAADEEQRAPARVSVVATIGYTAFLAGPPLVGLLGDRVGTLRALLVVPVVLIPALILVPVTRPPADR</sequence>
<feature type="transmembrane region" description="Helical" evidence="5">
    <location>
        <begin position="391"/>
        <end position="410"/>
    </location>
</feature>
<dbReference type="InterPro" id="IPR051788">
    <property type="entry name" value="MFS_Transporter"/>
</dbReference>
<name>A0ABU7RQH4_9ACTN</name>
<feature type="transmembrane region" description="Helical" evidence="5">
    <location>
        <begin position="365"/>
        <end position="385"/>
    </location>
</feature>
<evidence type="ECO:0000259" key="6">
    <source>
        <dbReference type="PROSITE" id="PS50850"/>
    </source>
</evidence>
<keyword evidence="4 5" id="KW-0472">Membrane</keyword>
<feature type="transmembrane region" description="Helical" evidence="5">
    <location>
        <begin position="179"/>
        <end position="202"/>
    </location>
</feature>
<proteinExistence type="predicted"/>
<evidence type="ECO:0000256" key="5">
    <source>
        <dbReference type="SAM" id="Phobius"/>
    </source>
</evidence>
<dbReference type="Gene3D" id="1.20.1250.20">
    <property type="entry name" value="MFS general substrate transporter like domains"/>
    <property type="match status" value="2"/>
</dbReference>
<organism evidence="7 8">
    <name type="scientific">Plantactinospora sonchi</name>
    <dbReference type="NCBI Taxonomy" id="1544735"/>
    <lineage>
        <taxon>Bacteria</taxon>
        <taxon>Bacillati</taxon>
        <taxon>Actinomycetota</taxon>
        <taxon>Actinomycetes</taxon>
        <taxon>Micromonosporales</taxon>
        <taxon>Micromonosporaceae</taxon>
        <taxon>Plantactinospora</taxon>
    </lineage>
</organism>
<dbReference type="InterPro" id="IPR020846">
    <property type="entry name" value="MFS_dom"/>
</dbReference>
<dbReference type="Pfam" id="PF07690">
    <property type="entry name" value="MFS_1"/>
    <property type="match status" value="1"/>
</dbReference>
<feature type="transmembrane region" description="Helical" evidence="5">
    <location>
        <begin position="93"/>
        <end position="112"/>
    </location>
</feature>
<evidence type="ECO:0000313" key="7">
    <source>
        <dbReference type="EMBL" id="MEE6258749.1"/>
    </source>
</evidence>
<keyword evidence="2 5" id="KW-0812">Transmembrane</keyword>
<feature type="transmembrane region" description="Helical" evidence="5">
    <location>
        <begin position="241"/>
        <end position="262"/>
    </location>
</feature>
<feature type="transmembrane region" description="Helical" evidence="5">
    <location>
        <begin position="21"/>
        <end position="42"/>
    </location>
</feature>
<evidence type="ECO:0000256" key="3">
    <source>
        <dbReference type="ARBA" id="ARBA00022989"/>
    </source>
</evidence>
<feature type="transmembrane region" description="Helical" evidence="5">
    <location>
        <begin position="274"/>
        <end position="294"/>
    </location>
</feature>
<feature type="transmembrane region" description="Helical" evidence="5">
    <location>
        <begin position="154"/>
        <end position="173"/>
    </location>
</feature>
<dbReference type="PANTHER" id="PTHR23514:SF13">
    <property type="entry name" value="INNER MEMBRANE PROTEIN YBJJ"/>
    <property type="match status" value="1"/>
</dbReference>
<dbReference type="InterPro" id="IPR011701">
    <property type="entry name" value="MFS"/>
</dbReference>
<gene>
    <name evidence="7" type="ORF">V1633_09640</name>
</gene>
<reference evidence="7 8" key="1">
    <citation type="submission" date="2024-01" db="EMBL/GenBank/DDBJ databases">
        <title>Genome insights into Plantactinospora sonchi sp. nov.</title>
        <authorList>
            <person name="Wang L."/>
        </authorList>
    </citation>
    <scope>NUCLEOTIDE SEQUENCE [LARGE SCALE GENOMIC DNA]</scope>
    <source>
        <strain evidence="7 8">NEAU-QY2</strain>
    </source>
</reference>
<evidence type="ECO:0000256" key="1">
    <source>
        <dbReference type="ARBA" id="ARBA00004651"/>
    </source>
</evidence>
<feature type="transmembrane region" description="Helical" evidence="5">
    <location>
        <begin position="306"/>
        <end position="324"/>
    </location>
</feature>
<dbReference type="RefSeq" id="WP_331213877.1">
    <property type="nucleotide sequence ID" value="NZ_JAZGQK010000007.1"/>
</dbReference>